<evidence type="ECO:0000256" key="2">
    <source>
        <dbReference type="ARBA" id="ARBA00022723"/>
    </source>
</evidence>
<evidence type="ECO:0000256" key="1">
    <source>
        <dbReference type="ARBA" id="ARBA00009227"/>
    </source>
</evidence>
<comment type="similarity">
    <text evidence="1">Belongs to the arginase family. Agmatinase subfamily.</text>
</comment>
<dbReference type="InterPro" id="IPR005925">
    <property type="entry name" value="Agmatinase-rel"/>
</dbReference>
<dbReference type="EMBL" id="JALJRB010000008">
    <property type="protein sequence ID" value="MCJ8500837.1"/>
    <property type="molecule type" value="Genomic_DNA"/>
</dbReference>
<keyword evidence="6" id="KW-1185">Reference proteome</keyword>
<dbReference type="AlphaFoldDB" id="A0AA41R0Y4"/>
<dbReference type="RefSeq" id="WP_246906425.1">
    <property type="nucleotide sequence ID" value="NZ_JALJRB010000008.1"/>
</dbReference>
<dbReference type="PANTHER" id="PTHR11358">
    <property type="entry name" value="ARGINASE/AGMATINASE"/>
    <property type="match status" value="1"/>
</dbReference>
<dbReference type="Proteomes" id="UP001165427">
    <property type="component" value="Unassembled WGS sequence"/>
</dbReference>
<feature type="binding site" evidence="4">
    <location>
        <position position="133"/>
    </location>
    <ligand>
        <name>Mn(2+)</name>
        <dbReference type="ChEBI" id="CHEBI:29035"/>
        <label>1</label>
    </ligand>
</feature>
<keyword evidence="4" id="KW-0464">Manganese</keyword>
<keyword evidence="2 4" id="KW-0479">Metal-binding</keyword>
<dbReference type="InterPro" id="IPR006035">
    <property type="entry name" value="Ureohydrolase"/>
</dbReference>
<reference evidence="5" key="1">
    <citation type="submission" date="2022-04" db="EMBL/GenBank/DDBJ databases">
        <title>Desulfatitalea alkaliphila sp. nov., a novel anaerobic sulfate-reducing bacterium isolated from terrestrial mud volcano, Taman Peninsula, Russia.</title>
        <authorList>
            <person name="Khomyakova M.A."/>
            <person name="Merkel A.Y."/>
            <person name="Slobodkin A.I."/>
        </authorList>
    </citation>
    <scope>NUCLEOTIDE SEQUENCE</scope>
    <source>
        <strain evidence="5">M08but</strain>
    </source>
</reference>
<feature type="binding site" evidence="4">
    <location>
        <position position="137"/>
    </location>
    <ligand>
        <name>Mn(2+)</name>
        <dbReference type="ChEBI" id="CHEBI:29035"/>
        <label>1</label>
    </ligand>
</feature>
<dbReference type="GO" id="GO:0033389">
    <property type="term" value="P:putrescine biosynthetic process from arginine, via agmatine"/>
    <property type="evidence" value="ECO:0007669"/>
    <property type="project" value="TreeGrafter"/>
</dbReference>
<comment type="cofactor">
    <cofactor evidence="4">
        <name>Mn(2+)</name>
        <dbReference type="ChEBI" id="CHEBI:29035"/>
    </cofactor>
    <text evidence="4">Binds 2 manganese ions per subunit.</text>
</comment>
<dbReference type="NCBIfam" id="TIGR01230">
    <property type="entry name" value="agmatinase"/>
    <property type="match status" value="1"/>
</dbReference>
<feature type="binding site" evidence="4">
    <location>
        <position position="215"/>
    </location>
    <ligand>
        <name>Mn(2+)</name>
        <dbReference type="ChEBI" id="CHEBI:29035"/>
        <label>1</label>
    </ligand>
</feature>
<evidence type="ECO:0000313" key="6">
    <source>
        <dbReference type="Proteomes" id="UP001165427"/>
    </source>
</evidence>
<dbReference type="CDD" id="cd11593">
    <property type="entry name" value="Agmatinase-like_2"/>
    <property type="match status" value="1"/>
</dbReference>
<dbReference type="EC" id="3.5.3.11" evidence="5"/>
<name>A0AA41R0Y4_9BACT</name>
<feature type="binding site" evidence="4">
    <location>
        <position position="217"/>
    </location>
    <ligand>
        <name>Mn(2+)</name>
        <dbReference type="ChEBI" id="CHEBI:29035"/>
        <label>1</label>
    </ligand>
</feature>
<sequence>MKAHGTPFLAPPDGYDDPAVARVVVVPFGYEGNVSYGLGTADGPQAVLEASQQVEFYDDWIDAEPYRIGIATLATPPIPGDAPAMIDLLADITDQLLAQGRFPVVVGGDHSISSGFARSVAKHHPRFGVIQLDAHADLRDRYEDNPLSHASVMARIRELTPHTLQIGIRSMAVEEAQQVKQENLAMCTMRQWRRGAFDLQAALDALPEKLFITVDVDAFDWSVIASTGTPEPGGLLWDETLELLQAVFAAKDVVGCDVVELSHRPTDPNSPFAVAKLIYKMIGFKFADRLTTGA</sequence>
<feature type="binding site" evidence="4">
    <location>
        <position position="110"/>
    </location>
    <ligand>
        <name>Mn(2+)</name>
        <dbReference type="ChEBI" id="CHEBI:29035"/>
        <label>1</label>
    </ligand>
</feature>
<dbReference type="SUPFAM" id="SSF52768">
    <property type="entry name" value="Arginase/deacetylase"/>
    <property type="match status" value="1"/>
</dbReference>
<dbReference type="PANTHER" id="PTHR11358:SF26">
    <property type="entry name" value="GUANIDINO ACID HYDROLASE, MITOCHONDRIAL"/>
    <property type="match status" value="1"/>
</dbReference>
<protein>
    <submittedName>
        <fullName evidence="5">Agmatinase</fullName>
        <ecNumber evidence="5">3.5.3.11</ecNumber>
    </submittedName>
</protein>
<dbReference type="GO" id="GO:0046872">
    <property type="term" value="F:metal ion binding"/>
    <property type="evidence" value="ECO:0007669"/>
    <property type="project" value="UniProtKB-KW"/>
</dbReference>
<evidence type="ECO:0000256" key="4">
    <source>
        <dbReference type="PIRSR" id="PIRSR036979-1"/>
    </source>
</evidence>
<evidence type="ECO:0000313" key="5">
    <source>
        <dbReference type="EMBL" id="MCJ8500837.1"/>
    </source>
</evidence>
<feature type="binding site" evidence="4">
    <location>
        <position position="135"/>
    </location>
    <ligand>
        <name>Mn(2+)</name>
        <dbReference type="ChEBI" id="CHEBI:29035"/>
        <label>1</label>
    </ligand>
</feature>
<dbReference type="InterPro" id="IPR023696">
    <property type="entry name" value="Ureohydrolase_dom_sf"/>
</dbReference>
<comment type="caution">
    <text evidence="5">The sequence shown here is derived from an EMBL/GenBank/DDBJ whole genome shotgun (WGS) entry which is preliminary data.</text>
</comment>
<dbReference type="GO" id="GO:0008783">
    <property type="term" value="F:agmatinase activity"/>
    <property type="evidence" value="ECO:0007669"/>
    <property type="project" value="UniProtKB-EC"/>
</dbReference>
<keyword evidence="3 5" id="KW-0378">Hydrolase</keyword>
<proteinExistence type="inferred from homology"/>
<dbReference type="Pfam" id="PF00491">
    <property type="entry name" value="Arginase"/>
    <property type="match status" value="1"/>
</dbReference>
<organism evidence="5 6">
    <name type="scientific">Desulfatitalea alkaliphila</name>
    <dbReference type="NCBI Taxonomy" id="2929485"/>
    <lineage>
        <taxon>Bacteria</taxon>
        <taxon>Pseudomonadati</taxon>
        <taxon>Thermodesulfobacteriota</taxon>
        <taxon>Desulfobacteria</taxon>
        <taxon>Desulfobacterales</taxon>
        <taxon>Desulfosarcinaceae</taxon>
        <taxon>Desulfatitalea</taxon>
    </lineage>
</organism>
<gene>
    <name evidence="5" type="primary">speB</name>
    <name evidence="5" type="ORF">MRX98_09665</name>
</gene>
<accession>A0AA41R0Y4</accession>
<dbReference type="PIRSF" id="PIRSF036979">
    <property type="entry name" value="Arginase"/>
    <property type="match status" value="1"/>
</dbReference>
<evidence type="ECO:0000256" key="3">
    <source>
        <dbReference type="ARBA" id="ARBA00022801"/>
    </source>
</evidence>
<dbReference type="Gene3D" id="3.40.800.10">
    <property type="entry name" value="Ureohydrolase domain"/>
    <property type="match status" value="1"/>
</dbReference>
<dbReference type="PROSITE" id="PS51409">
    <property type="entry name" value="ARGINASE_2"/>
    <property type="match status" value="1"/>
</dbReference>